<evidence type="ECO:0008006" key="5">
    <source>
        <dbReference type="Google" id="ProtNLM"/>
    </source>
</evidence>
<name>A0A5A8C6L0_CAFRO</name>
<feature type="compositionally biased region" description="Pro residues" evidence="1">
    <location>
        <begin position="668"/>
        <end position="678"/>
    </location>
</feature>
<feature type="region of interest" description="Disordered" evidence="1">
    <location>
        <begin position="544"/>
        <end position="565"/>
    </location>
</feature>
<protein>
    <recommendedName>
        <fullName evidence="5">SET domain-containing protein</fullName>
    </recommendedName>
</protein>
<keyword evidence="4" id="KW-1185">Reference proteome</keyword>
<feature type="chain" id="PRO_5023027788" description="SET domain-containing protein" evidence="2">
    <location>
        <begin position="21"/>
        <end position="678"/>
    </location>
</feature>
<keyword evidence="2" id="KW-0732">Signal</keyword>
<proteinExistence type="predicted"/>
<sequence length="678" mass="72034">MRSVAAVLALACAAVAAAGASKRDAGAAKAVHEFEAWAAANGCRMHPSLRVDAQRPSKAIKASPEVAAPENLVWRVVTREPEEEGGHVDPVFPEDDMSACDAKAILMAPIPGLLDKAGDAPVGRSNATRELLDLGFTGEDLLALELLYHKSLGGRASTHALLKTFPPGKELNALYMGAAEEAVLKGTAVGSAVERTQQSFAEFQRRVSENVDAVRAAFPMGDPAALLLSHVAADPAQAESDAEDMSLLGDDQLRWASAMVMKFGRRVSTGLEEVGSIPCIVPLLHMFNHAAGVRTAYSITRKGFKVTHMGPSHQPRGSEEAAKPGKEVFVNFVPKRWNADLLSQHGQVTTSEVHSALNIRTSNPQESDPKHKHAAARIRELLRILELDDSVLISPMGISTAALNVARMRSLGEGAFVRKGLVILARLNNAREFDDSWDPNEEKMAADPQYAARVLAWVLGSNSLASHELPKTDGDALDDGDAAAGALASINAKTAGLRVPLDVEKRAVEGLLQALRLLREHSFGAGSAADDAELLQNWKLTKRARHQMPGAKPRSPPSASPSSGPRLLREAVRARMQERLAVEAAIADGEARVAAIENGAVEPGGVGWSADLLDAHVSRKPTATEEAGTDSYGTPAKSEWFASATPQANSPARPVEVKPNGDADMPEAPAPRPAVPQR</sequence>
<feature type="signal peptide" evidence="2">
    <location>
        <begin position="1"/>
        <end position="20"/>
    </location>
</feature>
<evidence type="ECO:0000313" key="4">
    <source>
        <dbReference type="Proteomes" id="UP000323011"/>
    </source>
</evidence>
<dbReference type="InterPro" id="IPR050600">
    <property type="entry name" value="SETD3_SETD6_MTase"/>
</dbReference>
<dbReference type="PANTHER" id="PTHR13271:SF137">
    <property type="entry name" value="SET DOMAIN-CONTAINING PROTEIN"/>
    <property type="match status" value="1"/>
</dbReference>
<gene>
    <name evidence="3" type="ORF">FNF29_06858</name>
</gene>
<dbReference type="InterPro" id="IPR046341">
    <property type="entry name" value="SET_dom_sf"/>
</dbReference>
<dbReference type="Proteomes" id="UP000323011">
    <property type="component" value="Unassembled WGS sequence"/>
</dbReference>
<feature type="region of interest" description="Disordered" evidence="1">
    <location>
        <begin position="619"/>
        <end position="678"/>
    </location>
</feature>
<evidence type="ECO:0000256" key="2">
    <source>
        <dbReference type="SAM" id="SignalP"/>
    </source>
</evidence>
<dbReference type="Gene3D" id="3.90.1410.10">
    <property type="entry name" value="set domain protein methyltransferase, domain 1"/>
    <property type="match status" value="1"/>
</dbReference>
<accession>A0A5A8C6L0</accession>
<dbReference type="AlphaFoldDB" id="A0A5A8C6L0"/>
<dbReference type="PANTHER" id="PTHR13271">
    <property type="entry name" value="UNCHARACTERIZED PUTATIVE METHYLTRANSFERASE"/>
    <property type="match status" value="1"/>
</dbReference>
<dbReference type="SUPFAM" id="SSF82199">
    <property type="entry name" value="SET domain"/>
    <property type="match status" value="1"/>
</dbReference>
<dbReference type="GO" id="GO:0016279">
    <property type="term" value="F:protein-lysine N-methyltransferase activity"/>
    <property type="evidence" value="ECO:0007669"/>
    <property type="project" value="TreeGrafter"/>
</dbReference>
<reference evidence="3 4" key="1">
    <citation type="submission" date="2019-07" db="EMBL/GenBank/DDBJ databases">
        <title>Genomes of Cafeteria roenbergensis.</title>
        <authorList>
            <person name="Fischer M.G."/>
            <person name="Hackl T."/>
            <person name="Roman M."/>
        </authorList>
    </citation>
    <scope>NUCLEOTIDE SEQUENCE [LARGE SCALE GENOMIC DNA]</scope>
    <source>
        <strain evidence="3 4">BVI</strain>
    </source>
</reference>
<organism evidence="3 4">
    <name type="scientific">Cafeteria roenbergensis</name>
    <name type="common">Marine flagellate</name>
    <dbReference type="NCBI Taxonomy" id="33653"/>
    <lineage>
        <taxon>Eukaryota</taxon>
        <taxon>Sar</taxon>
        <taxon>Stramenopiles</taxon>
        <taxon>Bigyra</taxon>
        <taxon>Opalozoa</taxon>
        <taxon>Bicosoecida</taxon>
        <taxon>Cafeteriaceae</taxon>
        <taxon>Cafeteria</taxon>
    </lineage>
</organism>
<comment type="caution">
    <text evidence="3">The sequence shown here is derived from an EMBL/GenBank/DDBJ whole genome shotgun (WGS) entry which is preliminary data.</text>
</comment>
<evidence type="ECO:0000313" key="3">
    <source>
        <dbReference type="EMBL" id="KAA0148199.1"/>
    </source>
</evidence>
<evidence type="ECO:0000256" key="1">
    <source>
        <dbReference type="SAM" id="MobiDB-lite"/>
    </source>
</evidence>
<dbReference type="EMBL" id="VLTN01000056">
    <property type="protein sequence ID" value="KAA0148199.1"/>
    <property type="molecule type" value="Genomic_DNA"/>
</dbReference>